<keyword evidence="4" id="KW-0411">Iron-sulfur</keyword>
<dbReference type="SMART" id="SM00729">
    <property type="entry name" value="Elp3"/>
    <property type="match status" value="1"/>
</dbReference>
<dbReference type="InterPro" id="IPR013785">
    <property type="entry name" value="Aldolase_TIM"/>
</dbReference>
<dbReference type="InterPro" id="IPR058240">
    <property type="entry name" value="rSAM_sf"/>
</dbReference>
<evidence type="ECO:0000313" key="8">
    <source>
        <dbReference type="Proteomes" id="UP000002484"/>
    </source>
</evidence>
<evidence type="ECO:0000313" key="7">
    <source>
        <dbReference type="EMBL" id="ADP79688.1"/>
    </source>
</evidence>
<keyword evidence="8" id="KW-1185">Reference proteome</keyword>
<dbReference type="GO" id="GO:0051536">
    <property type="term" value="F:iron-sulfur cluster binding"/>
    <property type="evidence" value="ECO:0007669"/>
    <property type="project" value="UniProtKB-KW"/>
</dbReference>
<accession>E3J8V5</accession>
<dbReference type="SFLD" id="SFLDF00397">
    <property type="entry name" value="adenosyl-hopene_transferase"/>
    <property type="match status" value="1"/>
</dbReference>
<proteinExistence type="predicted"/>
<dbReference type="SFLD" id="SFLDG01067">
    <property type="entry name" value="SPASM/twitch_domain_containing"/>
    <property type="match status" value="1"/>
</dbReference>
<dbReference type="GO" id="GO:0046872">
    <property type="term" value="F:metal ion binding"/>
    <property type="evidence" value="ECO:0007669"/>
    <property type="project" value="UniProtKB-KW"/>
</dbReference>
<dbReference type="Gene3D" id="3.20.20.70">
    <property type="entry name" value="Aldolase class I"/>
    <property type="match status" value="1"/>
</dbReference>
<dbReference type="Pfam" id="PF04055">
    <property type="entry name" value="Radical_SAM"/>
    <property type="match status" value="1"/>
</dbReference>
<dbReference type="SFLD" id="SFLDS00029">
    <property type="entry name" value="Radical_SAM"/>
    <property type="match status" value="1"/>
</dbReference>
<dbReference type="eggNOG" id="COG0535">
    <property type="taxonomic scope" value="Bacteria"/>
</dbReference>
<feature type="compositionally biased region" description="Low complexity" evidence="5">
    <location>
        <begin position="362"/>
        <end position="372"/>
    </location>
</feature>
<dbReference type="AlphaFoldDB" id="E3J8V5"/>
<evidence type="ECO:0000256" key="4">
    <source>
        <dbReference type="ARBA" id="ARBA00023014"/>
    </source>
</evidence>
<dbReference type="Proteomes" id="UP000002484">
    <property type="component" value="Chromosome"/>
</dbReference>
<sequence>MSIPRRQAVKIGAYILKQKLARRDKFPITLELEPLFACNLACVGCGKIQHTADVLKRRMPVEQALAAVDECGAPVVCLAGGEPLMHPQVEEIVAGLVQRKKFVYLCTNALLLPKKIDKLRPSPYLSLAVHIDGLEERHDASVAKEGVFAKAVDAIRDAQRRGFRVTTNTTFFNTDTPQTVIEVLNFLNNDLRVDGMMLSPAYAYEKAPGQDKFLGIEETRELFRAAFAGGRRNRWRLNHSPLFLDFLEGKADFPCTAWGIPSYSLFGWQRPCYLMGDSYAASYRELLETTDWEQYGRGRDPRCENCMAHCGYEPTALAATLDSLRQTVRAGALSAAPSLFADARSKALPARRTIPAQTVPTQAARPGAAGPIPAQPIPGDSMVVSTADATPAGPGGGA</sequence>
<dbReference type="InterPro" id="IPR007197">
    <property type="entry name" value="rSAM"/>
</dbReference>
<dbReference type="InterPro" id="IPR050377">
    <property type="entry name" value="Radical_SAM_PqqE_MftC-like"/>
</dbReference>
<dbReference type="KEGG" id="fri:FraEuI1c_1630"/>
<evidence type="ECO:0000259" key="6">
    <source>
        <dbReference type="PROSITE" id="PS51918"/>
    </source>
</evidence>
<reference evidence="7 8" key="1">
    <citation type="submission" date="2010-10" db="EMBL/GenBank/DDBJ databases">
        <title>Complete sequence of Frankia sp. EuI1c.</title>
        <authorList>
            <consortium name="US DOE Joint Genome Institute"/>
            <person name="Lucas S."/>
            <person name="Copeland A."/>
            <person name="Lapidus A."/>
            <person name="Cheng J.-F."/>
            <person name="Bruce D."/>
            <person name="Goodwin L."/>
            <person name="Pitluck S."/>
            <person name="Chertkov O."/>
            <person name="Detter J.C."/>
            <person name="Han C."/>
            <person name="Tapia R."/>
            <person name="Land M."/>
            <person name="Hauser L."/>
            <person name="Jeffries C."/>
            <person name="Kyrpides N."/>
            <person name="Ivanova N."/>
            <person name="Mikhailova N."/>
            <person name="Beauchemin N."/>
            <person name="Sen A."/>
            <person name="Sur S.A."/>
            <person name="Gtari M."/>
            <person name="Wall L."/>
            <person name="Tisa L."/>
            <person name="Woyke T."/>
        </authorList>
    </citation>
    <scope>NUCLEOTIDE SEQUENCE [LARGE SCALE GENOMIC DNA]</scope>
    <source>
        <strain evidence="8">DSM 45817 / CECT 9037 / EuI1c</strain>
    </source>
</reference>
<dbReference type="NCBIfam" id="TIGR03470">
    <property type="entry name" value="HpnH"/>
    <property type="match status" value="1"/>
</dbReference>
<dbReference type="GO" id="GO:0003824">
    <property type="term" value="F:catalytic activity"/>
    <property type="evidence" value="ECO:0007669"/>
    <property type="project" value="InterPro"/>
</dbReference>
<evidence type="ECO:0000256" key="5">
    <source>
        <dbReference type="SAM" id="MobiDB-lite"/>
    </source>
</evidence>
<keyword evidence="2" id="KW-0479">Metal-binding</keyword>
<dbReference type="InterPro" id="IPR017833">
    <property type="entry name" value="Hopanoid_synth-assoc_rSAM_HpnH"/>
</dbReference>
<dbReference type="EMBL" id="CP002299">
    <property type="protein sequence ID" value="ADP79688.1"/>
    <property type="molecule type" value="Genomic_DNA"/>
</dbReference>
<evidence type="ECO:0000256" key="2">
    <source>
        <dbReference type="ARBA" id="ARBA00022723"/>
    </source>
</evidence>
<dbReference type="PROSITE" id="PS51918">
    <property type="entry name" value="RADICAL_SAM"/>
    <property type="match status" value="1"/>
</dbReference>
<evidence type="ECO:0000256" key="1">
    <source>
        <dbReference type="ARBA" id="ARBA00022691"/>
    </source>
</evidence>
<keyword evidence="3" id="KW-0408">Iron</keyword>
<dbReference type="PANTHER" id="PTHR11228">
    <property type="entry name" value="RADICAL SAM DOMAIN PROTEIN"/>
    <property type="match status" value="1"/>
</dbReference>
<feature type="domain" description="Radical SAM core" evidence="6">
    <location>
        <begin position="22"/>
        <end position="231"/>
    </location>
</feature>
<name>E3J8V5_PSEI1</name>
<dbReference type="CDD" id="cd01335">
    <property type="entry name" value="Radical_SAM"/>
    <property type="match status" value="1"/>
</dbReference>
<feature type="region of interest" description="Disordered" evidence="5">
    <location>
        <begin position="352"/>
        <end position="398"/>
    </location>
</feature>
<keyword evidence="1" id="KW-0949">S-adenosyl-L-methionine</keyword>
<dbReference type="InParanoid" id="E3J8V5"/>
<evidence type="ECO:0000256" key="3">
    <source>
        <dbReference type="ARBA" id="ARBA00023004"/>
    </source>
</evidence>
<dbReference type="PANTHER" id="PTHR11228:SF22">
    <property type="entry name" value="PEPTIDE BIOSYNTHESIS PROTEIN YYDG-RELATED"/>
    <property type="match status" value="1"/>
</dbReference>
<dbReference type="InterPro" id="IPR006638">
    <property type="entry name" value="Elp3/MiaA/NifB-like_rSAM"/>
</dbReference>
<protein>
    <submittedName>
        <fullName evidence="7">Hopanoid biosynthesis associated radical SAM protein HpnH</fullName>
    </submittedName>
</protein>
<dbReference type="Pfam" id="PF11946">
    <property type="entry name" value="DUF3463"/>
    <property type="match status" value="1"/>
</dbReference>
<dbReference type="SUPFAM" id="SSF102114">
    <property type="entry name" value="Radical SAM enzymes"/>
    <property type="match status" value="1"/>
</dbReference>
<dbReference type="HOGENOM" id="CLU_052502_0_0_11"/>
<gene>
    <name evidence="7" type="ordered locus">FraEuI1c_1630</name>
</gene>
<organism evidence="7 8">
    <name type="scientific">Pseudofrankia inefficax (strain DSM 45817 / CECT 9037 / DDB 130130 / EuI1c)</name>
    <name type="common">Frankia inefficax</name>
    <dbReference type="NCBI Taxonomy" id="298654"/>
    <lineage>
        <taxon>Bacteria</taxon>
        <taxon>Bacillati</taxon>
        <taxon>Actinomycetota</taxon>
        <taxon>Actinomycetes</taxon>
        <taxon>Frankiales</taxon>
        <taxon>Frankiaceae</taxon>
        <taxon>Pseudofrankia</taxon>
    </lineage>
</organism>
<dbReference type="STRING" id="298654.FraEuI1c_1630"/>
<dbReference type="InterPro" id="IPR022563">
    <property type="entry name" value="DUF3463"/>
</dbReference>